<feature type="compositionally biased region" description="Basic and acidic residues" evidence="1">
    <location>
        <begin position="67"/>
        <end position="81"/>
    </location>
</feature>
<evidence type="ECO:0000256" key="1">
    <source>
        <dbReference type="SAM" id="MobiDB-lite"/>
    </source>
</evidence>
<dbReference type="AlphaFoldDB" id="A0A7C8MDH9"/>
<feature type="compositionally biased region" description="Basic and acidic residues" evidence="1">
    <location>
        <begin position="271"/>
        <end position="281"/>
    </location>
</feature>
<organism evidence="3 4">
    <name type="scientific">Massariosphaeria phaeospora</name>
    <dbReference type="NCBI Taxonomy" id="100035"/>
    <lineage>
        <taxon>Eukaryota</taxon>
        <taxon>Fungi</taxon>
        <taxon>Dikarya</taxon>
        <taxon>Ascomycota</taxon>
        <taxon>Pezizomycotina</taxon>
        <taxon>Dothideomycetes</taxon>
        <taxon>Pleosporomycetidae</taxon>
        <taxon>Pleosporales</taxon>
        <taxon>Pleosporales incertae sedis</taxon>
        <taxon>Massariosphaeria</taxon>
    </lineage>
</organism>
<feature type="compositionally biased region" description="Basic and acidic residues" evidence="1">
    <location>
        <begin position="33"/>
        <end position="49"/>
    </location>
</feature>
<feature type="compositionally biased region" description="Basic and acidic residues" evidence="1">
    <location>
        <begin position="360"/>
        <end position="374"/>
    </location>
</feature>
<evidence type="ECO:0000313" key="3">
    <source>
        <dbReference type="EMBL" id="KAF2877780.1"/>
    </source>
</evidence>
<feature type="region of interest" description="Disordered" evidence="1">
    <location>
        <begin position="271"/>
        <end position="386"/>
    </location>
</feature>
<dbReference type="SMART" id="SM01083">
    <property type="entry name" value="Cir_N"/>
    <property type="match status" value="1"/>
</dbReference>
<evidence type="ECO:0000259" key="2">
    <source>
        <dbReference type="SMART" id="SM01083"/>
    </source>
</evidence>
<feature type="domain" description="CBF1-interacting co-repressor CIR N-terminal" evidence="2">
    <location>
        <begin position="10"/>
        <end position="46"/>
    </location>
</feature>
<feature type="compositionally biased region" description="Basic and acidic residues" evidence="1">
    <location>
        <begin position="222"/>
        <end position="232"/>
    </location>
</feature>
<dbReference type="Proteomes" id="UP000481861">
    <property type="component" value="Unassembled WGS sequence"/>
</dbReference>
<comment type="caution">
    <text evidence="3">The sequence shown here is derived from an EMBL/GenBank/DDBJ whole genome shotgun (WGS) entry which is preliminary data.</text>
</comment>
<feature type="region of interest" description="Disordered" evidence="1">
    <location>
        <begin position="146"/>
        <end position="259"/>
    </location>
</feature>
<feature type="compositionally biased region" description="Basic and acidic residues" evidence="1">
    <location>
        <begin position="334"/>
        <end position="353"/>
    </location>
</feature>
<evidence type="ECO:0000313" key="4">
    <source>
        <dbReference type="Proteomes" id="UP000481861"/>
    </source>
</evidence>
<accession>A0A7C8MDH9</accession>
<feature type="compositionally biased region" description="Polar residues" evidence="1">
    <location>
        <begin position="233"/>
        <end position="252"/>
    </location>
</feature>
<dbReference type="PANTHER" id="PTHR22093">
    <property type="entry name" value="LEUKOCYTE RECEPTOR CLUSTER LRC MEMBER 1"/>
    <property type="match status" value="1"/>
</dbReference>
<dbReference type="OrthoDB" id="2159131at2759"/>
<sequence length="386" mass="44583">MPLHLLGKKSWNVYNPTSIARVKADEAAAAAREAADEQRMQELDAERRAALLRGHTPPPLPEEDNVTDEKRNTATTRDGHDRKRRRLAGEDDTDRDIRLAASVTGARDEVGDDKRIMKLRKPALDAPLTDHAGNINLFPVDQKEAMKHARNAEAEKEKKKKEQSFADQYTMRFSNAAGRGGLEQPWYGATAPSTSNEDHGNTSKHSRLEYSGLASKDVWGNEDPRRKEREQARITSSDPFALMQQAQVQLKQSRNDKKKWITERDQELRELRAAQERESRRDRHGKRKKRIEDDELEPRESKRKLGRMDSSRSRGLQPGRSSSARHSQTRNRSRSPERYREREREREQRESRTSAHRPIHSTERKDDKDRERSLRQNVPRASGKLD</sequence>
<reference evidence="3 4" key="1">
    <citation type="submission" date="2020-01" db="EMBL/GenBank/DDBJ databases">
        <authorList>
            <consortium name="DOE Joint Genome Institute"/>
            <person name="Haridas S."/>
            <person name="Albert R."/>
            <person name="Binder M."/>
            <person name="Bloem J."/>
            <person name="Labutti K."/>
            <person name="Salamov A."/>
            <person name="Andreopoulos B."/>
            <person name="Baker S.E."/>
            <person name="Barry K."/>
            <person name="Bills G."/>
            <person name="Bluhm B.H."/>
            <person name="Cannon C."/>
            <person name="Castanera R."/>
            <person name="Culley D.E."/>
            <person name="Daum C."/>
            <person name="Ezra D."/>
            <person name="Gonzalez J.B."/>
            <person name="Henrissat B."/>
            <person name="Kuo A."/>
            <person name="Liang C."/>
            <person name="Lipzen A."/>
            <person name="Lutzoni F."/>
            <person name="Magnuson J."/>
            <person name="Mondo S."/>
            <person name="Nolan M."/>
            <person name="Ohm R."/>
            <person name="Pangilinan J."/>
            <person name="Park H.-J.H."/>
            <person name="Ramirez L."/>
            <person name="Alfaro M."/>
            <person name="Sun H."/>
            <person name="Tritt A."/>
            <person name="Yoshinaga Y."/>
            <person name="Zwiers L.-H.L."/>
            <person name="Turgeon B.G."/>
            <person name="Goodwin S.B."/>
            <person name="Spatafora J.W."/>
            <person name="Crous P.W."/>
            <person name="Grigoriev I.V."/>
        </authorList>
    </citation>
    <scope>NUCLEOTIDE SEQUENCE [LARGE SCALE GENOMIC DNA]</scope>
    <source>
        <strain evidence="3 4">CBS 611.86</strain>
    </source>
</reference>
<feature type="compositionally biased region" description="Basic and acidic residues" evidence="1">
    <location>
        <begin position="146"/>
        <end position="164"/>
    </location>
</feature>
<keyword evidence="4" id="KW-1185">Reference proteome</keyword>
<dbReference type="InterPro" id="IPR039875">
    <property type="entry name" value="LENG1-like"/>
</dbReference>
<proteinExistence type="predicted"/>
<dbReference type="PANTHER" id="PTHR22093:SF0">
    <property type="entry name" value="LEUKOCYTE RECEPTOR CLUSTER MEMBER 1"/>
    <property type="match status" value="1"/>
</dbReference>
<gene>
    <name evidence="3" type="ORF">BDV95DRAFT_555915</name>
</gene>
<dbReference type="EMBL" id="JAADJZ010000001">
    <property type="protein sequence ID" value="KAF2877780.1"/>
    <property type="molecule type" value="Genomic_DNA"/>
</dbReference>
<name>A0A7C8MDH9_9PLEO</name>
<feature type="region of interest" description="Disordered" evidence="1">
    <location>
        <begin position="33"/>
        <end position="90"/>
    </location>
</feature>
<dbReference type="InterPro" id="IPR019339">
    <property type="entry name" value="CIR_N_dom"/>
</dbReference>
<protein>
    <recommendedName>
        <fullName evidence="2">CBF1-interacting co-repressor CIR N-terminal domain-containing protein</fullName>
    </recommendedName>
</protein>